<proteinExistence type="predicted"/>
<evidence type="ECO:0000313" key="1">
    <source>
        <dbReference type="EMBL" id="QHR91593.1"/>
    </source>
</evidence>
<gene>
    <name evidence="1" type="primary">orf05660</name>
    <name evidence="1" type="ORF">Q903MT_gene5628</name>
</gene>
<organism evidence="1">
    <name type="scientific">Picea sitchensis</name>
    <name type="common">Sitka spruce</name>
    <name type="synonym">Pinus sitchensis</name>
    <dbReference type="NCBI Taxonomy" id="3332"/>
    <lineage>
        <taxon>Eukaryota</taxon>
        <taxon>Viridiplantae</taxon>
        <taxon>Streptophyta</taxon>
        <taxon>Embryophyta</taxon>
        <taxon>Tracheophyta</taxon>
        <taxon>Spermatophyta</taxon>
        <taxon>Pinopsida</taxon>
        <taxon>Pinidae</taxon>
        <taxon>Conifers I</taxon>
        <taxon>Pinales</taxon>
        <taxon>Pinaceae</taxon>
        <taxon>Picea</taxon>
    </lineage>
</organism>
<accession>A0A6B9XU22</accession>
<dbReference type="AlphaFoldDB" id="A0A6B9XU22"/>
<reference evidence="1" key="1">
    <citation type="submission" date="2019-03" db="EMBL/GenBank/DDBJ databases">
        <title>Largest Complete Mitochondrial Genome of a Gymnosperm, Sitka Spruce (Picea sitchensis), Indicates Complex Physical Structure.</title>
        <authorList>
            <person name="Jackman S.D."/>
            <person name="Coombe L."/>
            <person name="Warren R."/>
            <person name="Kirk H."/>
            <person name="Trinh E."/>
            <person name="McLeod T."/>
            <person name="Pleasance S."/>
            <person name="Pandoh P."/>
            <person name="Zhao Y."/>
            <person name="Coope R."/>
            <person name="Bousquet J."/>
            <person name="Bohlmann J.C."/>
            <person name="Jones S.J.M."/>
            <person name="Birol I."/>
        </authorList>
    </citation>
    <scope>NUCLEOTIDE SEQUENCE</scope>
    <source>
        <strain evidence="1">Q903</strain>
    </source>
</reference>
<protein>
    <submittedName>
        <fullName evidence="1">Uncharacterized protein</fullName>
    </submittedName>
</protein>
<sequence>MADKSRDFFPSRALNMLRLAFNTCSLRFNPLKTSQLVYNDSYNVGN</sequence>
<dbReference type="EMBL" id="MK697702">
    <property type="protein sequence ID" value="QHR91593.1"/>
    <property type="molecule type" value="Genomic_DNA"/>
</dbReference>
<geneLocation type="mitochondrion" evidence="1"/>
<keyword evidence="1" id="KW-0496">Mitochondrion</keyword>
<name>A0A6B9XU22_PICSI</name>